<evidence type="ECO:0000259" key="2">
    <source>
        <dbReference type="PROSITE" id="PS50164"/>
    </source>
</evidence>
<sequence length="80" mass="9607">MYWVYIIQSITTKNYYTGYTSDLVQRLKRHNANQTKSIKNSGPFVIVHTEEFKTKEDAFRRERQIKRYKSGNAFKKLVNK</sequence>
<dbReference type="PROSITE" id="PS50164">
    <property type="entry name" value="GIY_YIG"/>
    <property type="match status" value="1"/>
</dbReference>
<gene>
    <name evidence="3" type="ORF">HY768_09295</name>
</gene>
<dbReference type="InterPro" id="IPR035901">
    <property type="entry name" value="GIY-YIG_endonuc_sf"/>
</dbReference>
<dbReference type="EMBL" id="JACQXR010000122">
    <property type="protein sequence ID" value="MBI4727394.1"/>
    <property type="molecule type" value="Genomic_DNA"/>
</dbReference>
<dbReference type="PANTHER" id="PTHR34477">
    <property type="entry name" value="UPF0213 PROTEIN YHBQ"/>
    <property type="match status" value="1"/>
</dbReference>
<comment type="similarity">
    <text evidence="1">Belongs to the UPF0213 family.</text>
</comment>
<dbReference type="CDD" id="cd10449">
    <property type="entry name" value="GIY-YIG_SLX1_like"/>
    <property type="match status" value="1"/>
</dbReference>
<name>A0A933IBT1_UNCT6</name>
<evidence type="ECO:0000256" key="1">
    <source>
        <dbReference type="ARBA" id="ARBA00007435"/>
    </source>
</evidence>
<accession>A0A933IBT1</accession>
<dbReference type="InterPro" id="IPR000305">
    <property type="entry name" value="GIY-YIG_endonuc"/>
</dbReference>
<organism evidence="3 4">
    <name type="scientific">candidate division TA06 bacterium</name>
    <dbReference type="NCBI Taxonomy" id="2250710"/>
    <lineage>
        <taxon>Bacteria</taxon>
        <taxon>Bacteria division TA06</taxon>
    </lineage>
</organism>
<reference evidence="3" key="1">
    <citation type="submission" date="2020-07" db="EMBL/GenBank/DDBJ databases">
        <title>Huge and variable diversity of episymbiotic CPR bacteria and DPANN archaea in groundwater ecosystems.</title>
        <authorList>
            <person name="He C.Y."/>
            <person name="Keren R."/>
            <person name="Whittaker M."/>
            <person name="Farag I.F."/>
            <person name="Doudna J."/>
            <person name="Cate J.H.D."/>
            <person name="Banfield J.F."/>
        </authorList>
    </citation>
    <scope>NUCLEOTIDE SEQUENCE</scope>
    <source>
        <strain evidence="3">NC_groundwater_1520_Pr4_B-0.1um_53_5</strain>
    </source>
</reference>
<proteinExistence type="inferred from homology"/>
<evidence type="ECO:0000313" key="4">
    <source>
        <dbReference type="Proteomes" id="UP000736328"/>
    </source>
</evidence>
<feature type="domain" description="GIY-YIG" evidence="2">
    <location>
        <begin position="1"/>
        <end position="80"/>
    </location>
</feature>
<protein>
    <submittedName>
        <fullName evidence="3">GIY-YIG nuclease family protein</fullName>
    </submittedName>
</protein>
<dbReference type="AlphaFoldDB" id="A0A933IBT1"/>
<dbReference type="Pfam" id="PF01541">
    <property type="entry name" value="GIY-YIG"/>
    <property type="match status" value="1"/>
</dbReference>
<dbReference type="SUPFAM" id="SSF82771">
    <property type="entry name" value="GIY-YIG endonuclease"/>
    <property type="match status" value="1"/>
</dbReference>
<evidence type="ECO:0000313" key="3">
    <source>
        <dbReference type="EMBL" id="MBI4727394.1"/>
    </source>
</evidence>
<dbReference type="InterPro" id="IPR050190">
    <property type="entry name" value="UPF0213_domain"/>
</dbReference>
<dbReference type="Proteomes" id="UP000736328">
    <property type="component" value="Unassembled WGS sequence"/>
</dbReference>
<dbReference type="Gene3D" id="3.40.1440.10">
    <property type="entry name" value="GIY-YIG endonuclease"/>
    <property type="match status" value="1"/>
</dbReference>
<dbReference type="PANTHER" id="PTHR34477:SF1">
    <property type="entry name" value="UPF0213 PROTEIN YHBQ"/>
    <property type="match status" value="1"/>
</dbReference>
<comment type="caution">
    <text evidence="3">The sequence shown here is derived from an EMBL/GenBank/DDBJ whole genome shotgun (WGS) entry which is preliminary data.</text>
</comment>